<dbReference type="AlphaFoldDB" id="A0A9P6IPB8"/>
<feature type="compositionally biased region" description="Polar residues" evidence="1">
    <location>
        <begin position="351"/>
        <end position="388"/>
    </location>
</feature>
<feature type="region of interest" description="Disordered" evidence="1">
    <location>
        <begin position="301"/>
        <end position="388"/>
    </location>
</feature>
<keyword evidence="3" id="KW-1185">Reference proteome</keyword>
<evidence type="ECO:0000313" key="2">
    <source>
        <dbReference type="EMBL" id="KAF9943630.1"/>
    </source>
</evidence>
<feature type="region of interest" description="Disordered" evidence="1">
    <location>
        <begin position="1"/>
        <end position="76"/>
    </location>
</feature>
<feature type="non-terminal residue" evidence="2">
    <location>
        <position position="388"/>
    </location>
</feature>
<dbReference type="OrthoDB" id="2441677at2759"/>
<accession>A0A9P6IPB8</accession>
<feature type="compositionally biased region" description="Polar residues" evidence="1">
    <location>
        <begin position="228"/>
        <end position="240"/>
    </location>
</feature>
<evidence type="ECO:0000313" key="3">
    <source>
        <dbReference type="Proteomes" id="UP000738359"/>
    </source>
</evidence>
<dbReference type="EMBL" id="JAAAHY010003039">
    <property type="protein sequence ID" value="KAF9943630.1"/>
    <property type="molecule type" value="Genomic_DNA"/>
</dbReference>
<feature type="non-terminal residue" evidence="2">
    <location>
        <position position="1"/>
    </location>
</feature>
<feature type="compositionally biased region" description="Low complexity" evidence="1">
    <location>
        <begin position="41"/>
        <end position="54"/>
    </location>
</feature>
<proteinExistence type="predicted"/>
<feature type="region of interest" description="Disordered" evidence="1">
    <location>
        <begin position="213"/>
        <end position="246"/>
    </location>
</feature>
<sequence length="388" mass="42055">LQQEQERHGRSMHEPRLHSRHLSTDIKAKDKPMRRGTVVDQQKQQKQQQQQQQQKVRRTAQTEKSNSLVSQGQQQQLQQLQQQKDQCMQQNAPVPNCQETTSTIMTDNLSKDSSPQATEDEACQEKAVPMPLVQVALSITPTDGPTTPPLRSPPPPVETSPALIRRFLLKEATAAAAASAPSAVATAQPSMPKIMVALSSFENATLTQECTSTAAAWTPSSEPRDTVKASSATLQQDESATMTTTTTTTTTMLSAGVLDPVSTSITPRPLVAPTLPTPQISAAQIMVSRIVEKNKRRRSLGDLVNIMSKKTRDYIPHPRTSSNSSGNANGGGAHPQQQQQQQDTTAAADTKSTIGRRSVSETTPCSPTTHVSTLESFPKHSSTSSLRL</sequence>
<protein>
    <submittedName>
        <fullName evidence="2">Uncharacterized protein</fullName>
    </submittedName>
</protein>
<name>A0A9P6IPB8_MORAP</name>
<dbReference type="Proteomes" id="UP000738359">
    <property type="component" value="Unassembled WGS sequence"/>
</dbReference>
<feature type="compositionally biased region" description="Low complexity" evidence="1">
    <location>
        <begin position="336"/>
        <end position="350"/>
    </location>
</feature>
<feature type="compositionally biased region" description="Basic and acidic residues" evidence="1">
    <location>
        <begin position="1"/>
        <end position="33"/>
    </location>
</feature>
<reference evidence="2" key="1">
    <citation type="journal article" date="2020" name="Fungal Divers.">
        <title>Resolving the Mortierellaceae phylogeny through synthesis of multi-gene phylogenetics and phylogenomics.</title>
        <authorList>
            <person name="Vandepol N."/>
            <person name="Liber J."/>
            <person name="Desiro A."/>
            <person name="Na H."/>
            <person name="Kennedy M."/>
            <person name="Barry K."/>
            <person name="Grigoriev I.V."/>
            <person name="Miller A.N."/>
            <person name="O'Donnell K."/>
            <person name="Stajich J.E."/>
            <person name="Bonito G."/>
        </authorList>
    </citation>
    <scope>NUCLEOTIDE SEQUENCE</scope>
    <source>
        <strain evidence="2">CK1249</strain>
    </source>
</reference>
<gene>
    <name evidence="2" type="ORF">BGZ70_005686</name>
</gene>
<organism evidence="2 3">
    <name type="scientific">Mortierella alpina</name>
    <name type="common">Oleaginous fungus</name>
    <name type="synonym">Mortierella renispora</name>
    <dbReference type="NCBI Taxonomy" id="64518"/>
    <lineage>
        <taxon>Eukaryota</taxon>
        <taxon>Fungi</taxon>
        <taxon>Fungi incertae sedis</taxon>
        <taxon>Mucoromycota</taxon>
        <taxon>Mortierellomycotina</taxon>
        <taxon>Mortierellomycetes</taxon>
        <taxon>Mortierellales</taxon>
        <taxon>Mortierellaceae</taxon>
        <taxon>Mortierella</taxon>
    </lineage>
</organism>
<evidence type="ECO:0000256" key="1">
    <source>
        <dbReference type="SAM" id="MobiDB-lite"/>
    </source>
</evidence>
<comment type="caution">
    <text evidence="2">The sequence shown here is derived from an EMBL/GenBank/DDBJ whole genome shotgun (WGS) entry which is preliminary data.</text>
</comment>